<evidence type="ECO:0000259" key="8">
    <source>
        <dbReference type="Pfam" id="PF21338"/>
    </source>
</evidence>
<dbReference type="PRINTS" id="PR00416">
    <property type="entry name" value="EUTPISMRASEI"/>
</dbReference>
<dbReference type="GO" id="GO:0003917">
    <property type="term" value="F:DNA topoisomerase type I (single strand cut, ATP-independent) activity"/>
    <property type="evidence" value="ECO:0007669"/>
    <property type="project" value="UniProtKB-EC"/>
</dbReference>
<accession>A0A3L7JAW8</accession>
<evidence type="ECO:0000256" key="5">
    <source>
        <dbReference type="ARBA" id="ARBA00023125"/>
    </source>
</evidence>
<reference evidence="9 10" key="1">
    <citation type="submission" date="2018-10" db="EMBL/GenBank/DDBJ databases">
        <title>Notoacmeibacter sp. M2BS9Y-3-1, whole genome shotgun sequence.</title>
        <authorList>
            <person name="Tuo L."/>
        </authorList>
    </citation>
    <scope>NUCLEOTIDE SEQUENCE [LARGE SCALE GENOMIC DNA]</scope>
    <source>
        <strain evidence="9 10">M2BS9Y-3-1</strain>
    </source>
</reference>
<organism evidence="9 10">
    <name type="scientific">Notoacmeibacter ruber</name>
    <dbReference type="NCBI Taxonomy" id="2670375"/>
    <lineage>
        <taxon>Bacteria</taxon>
        <taxon>Pseudomonadati</taxon>
        <taxon>Pseudomonadota</taxon>
        <taxon>Alphaproteobacteria</taxon>
        <taxon>Hyphomicrobiales</taxon>
        <taxon>Notoacmeibacteraceae</taxon>
        <taxon>Notoacmeibacter</taxon>
    </lineage>
</organism>
<feature type="domain" description="DNA topoisomerase IB N-terminal" evidence="8">
    <location>
        <begin position="53"/>
        <end position="101"/>
    </location>
</feature>
<evidence type="ECO:0000256" key="1">
    <source>
        <dbReference type="ARBA" id="ARBA00000213"/>
    </source>
</evidence>
<comment type="similarity">
    <text evidence="2">Belongs to the type IB topoisomerase family.</text>
</comment>
<dbReference type="InterPro" id="IPR035447">
    <property type="entry name" value="DNA_topo_I_N_sf"/>
</dbReference>
<keyword evidence="10" id="KW-1185">Reference proteome</keyword>
<dbReference type="InterPro" id="IPR011010">
    <property type="entry name" value="DNA_brk_join_enz"/>
</dbReference>
<feature type="domain" description="DNA topoisomerase I catalytic core eukaryotic-type" evidence="7">
    <location>
        <begin position="116"/>
        <end position="330"/>
    </location>
</feature>
<dbReference type="SUPFAM" id="SSF56349">
    <property type="entry name" value="DNA breaking-rejoining enzymes"/>
    <property type="match status" value="1"/>
</dbReference>
<evidence type="ECO:0000313" key="9">
    <source>
        <dbReference type="EMBL" id="RLQ87776.1"/>
    </source>
</evidence>
<evidence type="ECO:0000256" key="2">
    <source>
        <dbReference type="ARBA" id="ARBA00006645"/>
    </source>
</evidence>
<dbReference type="GO" id="GO:0006265">
    <property type="term" value="P:DNA topological change"/>
    <property type="evidence" value="ECO:0007669"/>
    <property type="project" value="InterPro"/>
</dbReference>
<evidence type="ECO:0000256" key="4">
    <source>
        <dbReference type="ARBA" id="ARBA00023029"/>
    </source>
</evidence>
<dbReference type="GO" id="GO:0003677">
    <property type="term" value="F:DNA binding"/>
    <property type="evidence" value="ECO:0007669"/>
    <property type="project" value="UniProtKB-KW"/>
</dbReference>
<dbReference type="EMBL" id="RCWN01000001">
    <property type="protein sequence ID" value="RLQ87776.1"/>
    <property type="molecule type" value="Genomic_DNA"/>
</dbReference>
<dbReference type="InterPro" id="IPR049331">
    <property type="entry name" value="Top1B_N_bact"/>
</dbReference>
<evidence type="ECO:0000256" key="6">
    <source>
        <dbReference type="ARBA" id="ARBA00023235"/>
    </source>
</evidence>
<proteinExistence type="inferred from homology"/>
<keyword evidence="6 9" id="KW-0413">Isomerase</keyword>
<keyword evidence="4" id="KW-0799">Topoisomerase</keyword>
<evidence type="ECO:0000256" key="3">
    <source>
        <dbReference type="ARBA" id="ARBA00012891"/>
    </source>
</evidence>
<name>A0A3L7JAW8_9HYPH</name>
<dbReference type="InterPro" id="IPR014711">
    <property type="entry name" value="TopoI_cat_a-hlx-sub_euk"/>
</dbReference>
<dbReference type="PROSITE" id="PS52038">
    <property type="entry name" value="TOPO_IB_2"/>
    <property type="match status" value="1"/>
</dbReference>
<dbReference type="Pfam" id="PF01028">
    <property type="entry name" value="Topoisom_I"/>
    <property type="match status" value="1"/>
</dbReference>
<dbReference type="InterPro" id="IPR001631">
    <property type="entry name" value="TopoI"/>
</dbReference>
<dbReference type="Proteomes" id="UP000281094">
    <property type="component" value="Unassembled WGS sequence"/>
</dbReference>
<dbReference type="SUPFAM" id="SSF55869">
    <property type="entry name" value="DNA topoisomerase I domain"/>
    <property type="match status" value="1"/>
</dbReference>
<dbReference type="InterPro" id="IPR013500">
    <property type="entry name" value="TopoI_cat_euk"/>
</dbReference>
<dbReference type="AlphaFoldDB" id="A0A3L7JAW8"/>
<evidence type="ECO:0000259" key="7">
    <source>
        <dbReference type="Pfam" id="PF01028"/>
    </source>
</evidence>
<dbReference type="EC" id="5.6.2.1" evidence="3"/>
<dbReference type="Gene3D" id="3.30.66.10">
    <property type="entry name" value="DNA topoisomerase I domain"/>
    <property type="match status" value="1"/>
</dbReference>
<protein>
    <recommendedName>
        <fullName evidence="3">DNA topoisomerase</fullName>
        <ecNumber evidence="3">5.6.2.1</ecNumber>
    </recommendedName>
</protein>
<dbReference type="Gene3D" id="1.10.132.120">
    <property type="match status" value="1"/>
</dbReference>
<dbReference type="Gene3D" id="3.90.15.10">
    <property type="entry name" value="Topoisomerase I, Chain A, domain 3"/>
    <property type="match status" value="1"/>
</dbReference>
<gene>
    <name evidence="9" type="ORF">D8780_05720</name>
</gene>
<sequence>MYRVLESGPDHISFEPLPDPEAEDYYEQLADRACLVYVTDEETGWSRRRAGKGYTYRDKKGHRIDDASIRERLNALAIPPAWTDVWLCPDPRGHIQATGRDAKGRKQYRYHPEWMEQQSRLKFETLPMFGTTLPTLRQRVDQDLRRHGMPKDKAIALVVWLLDNTMIRIGNVRYAKKNRSFGLTTLKKRHLDLGHSRIRFTFTGKSGKDWDLSLTDRRIARVIRSISELPGQHLFKYQGDDSKRHPVRSHDVNDYIRETLEEDFSAKDFRTWTATVLAADALQGIDLPETKRQQAMVLNSAIDEVASVLGNTRTVCRSQYIHPTVIDAWHENQLCEQLAAIDAQDEEWLDGGEVRLLNWFAQQADCTVKAKAA</sequence>
<dbReference type="Pfam" id="PF21338">
    <property type="entry name" value="Top1B_N_bact"/>
    <property type="match status" value="1"/>
</dbReference>
<keyword evidence="5" id="KW-0238">DNA-binding</keyword>
<comment type="catalytic activity">
    <reaction evidence="1">
        <text>ATP-independent breakage of single-stranded DNA, followed by passage and rejoining.</text>
        <dbReference type="EC" id="5.6.2.1"/>
    </reaction>
</comment>
<evidence type="ECO:0000313" key="10">
    <source>
        <dbReference type="Proteomes" id="UP000281094"/>
    </source>
</evidence>
<comment type="caution">
    <text evidence="9">The sequence shown here is derived from an EMBL/GenBank/DDBJ whole genome shotgun (WGS) entry which is preliminary data.</text>
</comment>